<evidence type="ECO:0000313" key="3">
    <source>
        <dbReference type="Proteomes" id="UP000664521"/>
    </source>
</evidence>
<proteinExistence type="predicted"/>
<evidence type="ECO:0000256" key="1">
    <source>
        <dbReference type="SAM" id="MobiDB-lite"/>
    </source>
</evidence>
<accession>A0A8H3G612</accession>
<dbReference type="AlphaFoldDB" id="A0A8H3G612"/>
<dbReference type="EMBL" id="CAJPDS010000099">
    <property type="protein sequence ID" value="CAF9937203.1"/>
    <property type="molecule type" value="Genomic_DNA"/>
</dbReference>
<dbReference type="OrthoDB" id="5366606at2759"/>
<feature type="region of interest" description="Disordered" evidence="1">
    <location>
        <begin position="1"/>
        <end position="28"/>
    </location>
</feature>
<feature type="region of interest" description="Disordered" evidence="1">
    <location>
        <begin position="101"/>
        <end position="137"/>
    </location>
</feature>
<feature type="compositionally biased region" description="Polar residues" evidence="1">
    <location>
        <begin position="126"/>
        <end position="137"/>
    </location>
</feature>
<comment type="caution">
    <text evidence="2">The sequence shown here is derived from an EMBL/GenBank/DDBJ whole genome shotgun (WGS) entry which is preliminary data.</text>
</comment>
<reference evidence="2" key="1">
    <citation type="submission" date="2021-03" db="EMBL/GenBank/DDBJ databases">
        <authorList>
            <person name="Tagirdzhanova G."/>
        </authorList>
    </citation>
    <scope>NUCLEOTIDE SEQUENCE</scope>
</reference>
<sequence>MAPPPSGEFSIKLTKSFGQTPTEKTEIIGEPNRPANVKITNHVGKENQTILTKEGQIQADDVNTLLDLVKQLAGFPSNPTEDIYGFDTRIVLTTFEVQWDNGEEIEGEEGKNPTEENKVTFKEISDSIQSLARQTAK</sequence>
<feature type="compositionally biased region" description="Basic and acidic residues" evidence="1">
    <location>
        <begin position="108"/>
        <end position="125"/>
    </location>
</feature>
<gene>
    <name evidence="2" type="ORF">HETSPECPRED_010586</name>
</gene>
<protein>
    <submittedName>
        <fullName evidence="2">Uncharacterized protein</fullName>
    </submittedName>
</protein>
<dbReference type="Proteomes" id="UP000664521">
    <property type="component" value="Unassembled WGS sequence"/>
</dbReference>
<organism evidence="2 3">
    <name type="scientific">Heterodermia speciosa</name>
    <dbReference type="NCBI Taxonomy" id="116794"/>
    <lineage>
        <taxon>Eukaryota</taxon>
        <taxon>Fungi</taxon>
        <taxon>Dikarya</taxon>
        <taxon>Ascomycota</taxon>
        <taxon>Pezizomycotina</taxon>
        <taxon>Lecanoromycetes</taxon>
        <taxon>OSLEUM clade</taxon>
        <taxon>Lecanoromycetidae</taxon>
        <taxon>Caliciales</taxon>
        <taxon>Physciaceae</taxon>
        <taxon>Heterodermia</taxon>
    </lineage>
</organism>
<evidence type="ECO:0000313" key="2">
    <source>
        <dbReference type="EMBL" id="CAF9937203.1"/>
    </source>
</evidence>
<keyword evidence="3" id="KW-1185">Reference proteome</keyword>
<name>A0A8H3G612_9LECA</name>